<gene>
    <name evidence="2" type="ORF">dnm_093930</name>
</gene>
<feature type="transmembrane region" description="Helical" evidence="1">
    <location>
        <begin position="14"/>
        <end position="39"/>
    </location>
</feature>
<proteinExistence type="predicted"/>
<reference evidence="2" key="1">
    <citation type="journal article" date="2021" name="Microb. Physiol.">
        <title>Proteogenomic Insights into the Physiology of Marine, Sulfate-Reducing, Filamentous Desulfonema limicola and Desulfonema magnum.</title>
        <authorList>
            <person name="Schnaars V."/>
            <person name="Wohlbrand L."/>
            <person name="Scheve S."/>
            <person name="Hinrichs C."/>
            <person name="Reinhardt R."/>
            <person name="Rabus R."/>
        </authorList>
    </citation>
    <scope>NUCLEOTIDE SEQUENCE</scope>
    <source>
        <strain evidence="2">4be13</strain>
    </source>
</reference>
<evidence type="ECO:0000313" key="2">
    <source>
        <dbReference type="EMBL" id="QTA93292.1"/>
    </source>
</evidence>
<sequence length="41" mass="4721">MPISCFFLSNADNFGYVVIFPDIFQPVGFICLFALCVFYNF</sequence>
<dbReference type="Proteomes" id="UP000663722">
    <property type="component" value="Chromosome"/>
</dbReference>
<evidence type="ECO:0000313" key="3">
    <source>
        <dbReference type="Proteomes" id="UP000663722"/>
    </source>
</evidence>
<evidence type="ECO:0000256" key="1">
    <source>
        <dbReference type="SAM" id="Phobius"/>
    </source>
</evidence>
<keyword evidence="3" id="KW-1185">Reference proteome</keyword>
<dbReference type="KEGG" id="dmm:dnm_093930"/>
<protein>
    <submittedName>
        <fullName evidence="2">Uncharacterized protein</fullName>
    </submittedName>
</protein>
<keyword evidence="1" id="KW-0812">Transmembrane</keyword>
<accession>A0A975BXR0</accession>
<organism evidence="2 3">
    <name type="scientific">Desulfonema magnum</name>
    <dbReference type="NCBI Taxonomy" id="45655"/>
    <lineage>
        <taxon>Bacteria</taxon>
        <taxon>Pseudomonadati</taxon>
        <taxon>Thermodesulfobacteriota</taxon>
        <taxon>Desulfobacteria</taxon>
        <taxon>Desulfobacterales</taxon>
        <taxon>Desulfococcaceae</taxon>
        <taxon>Desulfonema</taxon>
    </lineage>
</organism>
<keyword evidence="1" id="KW-0472">Membrane</keyword>
<name>A0A975BXR0_9BACT</name>
<dbReference type="EMBL" id="CP061800">
    <property type="protein sequence ID" value="QTA93292.1"/>
    <property type="molecule type" value="Genomic_DNA"/>
</dbReference>
<dbReference type="AlphaFoldDB" id="A0A975BXR0"/>
<keyword evidence="1" id="KW-1133">Transmembrane helix</keyword>